<dbReference type="InterPro" id="IPR027417">
    <property type="entry name" value="P-loop_NTPase"/>
</dbReference>
<feature type="compositionally biased region" description="Polar residues" evidence="9">
    <location>
        <begin position="18"/>
        <end position="29"/>
    </location>
</feature>
<dbReference type="PROSITE" id="PS51194">
    <property type="entry name" value="HELICASE_CTER"/>
    <property type="match status" value="1"/>
</dbReference>
<dbReference type="Pfam" id="PF00271">
    <property type="entry name" value="Helicase_C"/>
    <property type="match status" value="1"/>
</dbReference>
<dbReference type="PROSITE" id="PS51192">
    <property type="entry name" value="HELICASE_ATP_BIND_1"/>
    <property type="match status" value="1"/>
</dbReference>
<dbReference type="SMART" id="SM00487">
    <property type="entry name" value="DEXDc"/>
    <property type="match status" value="1"/>
</dbReference>
<dbReference type="InParanoid" id="D2VK66"/>
<dbReference type="InterPro" id="IPR006935">
    <property type="entry name" value="Helicase/UvrB_N"/>
</dbReference>
<dbReference type="CDD" id="cd12091">
    <property type="entry name" value="FANCM_ID"/>
    <property type="match status" value="1"/>
</dbReference>
<comment type="subcellular location">
    <subcellularLocation>
        <location evidence="1">Nucleus</location>
    </subcellularLocation>
</comment>
<feature type="domain" description="Helicase ATP-binding" evidence="10">
    <location>
        <begin position="160"/>
        <end position="328"/>
    </location>
</feature>
<dbReference type="InterPro" id="IPR014001">
    <property type="entry name" value="Helicase_ATP-bd"/>
</dbReference>
<keyword evidence="7" id="KW-0539">Nucleus</keyword>
<dbReference type="GO" id="GO:0005634">
    <property type="term" value="C:nucleus"/>
    <property type="evidence" value="ECO:0007669"/>
    <property type="project" value="UniProtKB-SubCell"/>
</dbReference>
<feature type="coiled-coil region" evidence="8">
    <location>
        <begin position="704"/>
        <end position="731"/>
    </location>
</feature>
<dbReference type="FunCoup" id="D2VK66">
    <property type="interactions" value="155"/>
</dbReference>
<evidence type="ECO:0000256" key="7">
    <source>
        <dbReference type="ARBA" id="ARBA00023242"/>
    </source>
</evidence>
<feature type="domain" description="Helicase C-terminal" evidence="11">
    <location>
        <begin position="493"/>
        <end position="654"/>
    </location>
</feature>
<dbReference type="GO" id="GO:0005524">
    <property type="term" value="F:ATP binding"/>
    <property type="evidence" value="ECO:0007669"/>
    <property type="project" value="UniProtKB-KW"/>
</dbReference>
<dbReference type="PANTHER" id="PTHR14025:SF20">
    <property type="entry name" value="FANCONI ANEMIA GROUP M PROTEIN"/>
    <property type="match status" value="1"/>
</dbReference>
<evidence type="ECO:0000256" key="6">
    <source>
        <dbReference type="ARBA" id="ARBA00022840"/>
    </source>
</evidence>
<dbReference type="InterPro" id="IPR001650">
    <property type="entry name" value="Helicase_C-like"/>
</dbReference>
<keyword evidence="13" id="KW-1185">Reference proteome</keyword>
<evidence type="ECO:0000256" key="5">
    <source>
        <dbReference type="ARBA" id="ARBA00022806"/>
    </source>
</evidence>
<dbReference type="VEuPathDB" id="AmoebaDB:NAEGRDRAFT_69286"/>
<dbReference type="PANTHER" id="PTHR14025">
    <property type="entry name" value="FANCONI ANEMIA GROUP M FANCM FAMILY MEMBER"/>
    <property type="match status" value="1"/>
</dbReference>
<dbReference type="GeneID" id="8862885"/>
<name>D2VK66_NAEGR</name>
<dbReference type="STRING" id="5762.D2VK66"/>
<dbReference type="InterPro" id="IPR044749">
    <property type="entry name" value="FANCM_DEXDc"/>
</dbReference>
<keyword evidence="4" id="KW-0378">Hydrolase</keyword>
<feature type="coiled-coil region" evidence="8">
    <location>
        <begin position="99"/>
        <end position="126"/>
    </location>
</feature>
<sequence>MSSKSNSNNNKRSLLLKTTSASSNNQDAINSGDSNNVNSNNSGNQNNQSSSSKDSIGLRLYHRSLNLRPVLSKGITNVQTTISDHFPSKQSTSTVGINIDDINLDDDELELILEKHENEKKEKLKELKYNTKSFPQIDLEAAKTWIYPTNYTERKYQFKICEKVLLTNTLVCLPTGLGKTFIASVVMYNYYRWFPIGKIIFLAHTISLVDQQMNACYNIMGIPEEETVVLTGRISPDERVDLWKTKRVFFCTPECVEKDLETGSCPARQVVLVVFDEAHKASGNHAYCVVTKLIGKKNDHWRVLGLSATPGKTHADIQKVITNLRISHVEVRDESDKDVAEYLHEKETKTIICNRDRDSVIIDNLFYKLVGPFVERLIQAGAVYNCDPSSLSKNALHVAMTKFLKSKKKDAYKYMGDFQVLIALYTGLFYLHTQDMTLFVDSLQNITTETTDKKKKQYLLSRNQIIKQPIFKTILQACEKIISQGYVHPKLKKMEQVILEHFQKASQETKVVVFALFRKTVDIIVEILSKHEILKVSPFIGQGKGRAQKGFNQKKQKSIIHDFRDGIFNVLVSTPIGEEGLDIGEIDLIVLYDSASSPTRLIQRVGRTGRKRKGNIVALLSEGRERHAYEESIKQKKVLIDALKEIPYHNDVKFFEKNMRMVPNQIIPQVVREKIIVQSPKIQGLKLKKRRIIDSDDEDEEVVLSDKDEQEEEETQQIVNIEEEIEIVEDDFVPLGGEDIYEPIADYSAVDNTPDHYQTTSSSGMSNTKRYTETDNFDITKYRSEMKEKSKDAFKTNGHMDLDKILKLSTNNEVSSTRRIDSLPSLIFSDVPPPKWASSSNTPNDLEDDDIIIDFSLDDLQSSSSPPNKSIPPNFGRMNWKYQAGVWGVAIVGFALSVQYSRSKEVKKIKIDLEESKPKQ</sequence>
<dbReference type="FunFam" id="3.40.50.300:FF:000861">
    <property type="entry name" value="Fanconi anemia, complementation group M"/>
    <property type="match status" value="1"/>
</dbReference>
<evidence type="ECO:0000256" key="3">
    <source>
        <dbReference type="ARBA" id="ARBA00022741"/>
    </source>
</evidence>
<dbReference type="RefSeq" id="XP_002675638.1">
    <property type="nucleotide sequence ID" value="XM_002675592.1"/>
</dbReference>
<dbReference type="InterPro" id="IPR039686">
    <property type="entry name" value="FANCM/Mph1-like_ID"/>
</dbReference>
<dbReference type="OrthoDB" id="6513042at2759"/>
<evidence type="ECO:0000256" key="9">
    <source>
        <dbReference type="SAM" id="MobiDB-lite"/>
    </source>
</evidence>
<dbReference type="GO" id="GO:0043138">
    <property type="term" value="F:3'-5' DNA helicase activity"/>
    <property type="evidence" value="ECO:0007669"/>
    <property type="project" value="InterPro"/>
</dbReference>
<dbReference type="CDD" id="cd18033">
    <property type="entry name" value="DEXDc_FANCM"/>
    <property type="match status" value="1"/>
</dbReference>
<keyword evidence="5" id="KW-0347">Helicase</keyword>
<dbReference type="EMBL" id="GG738877">
    <property type="protein sequence ID" value="EFC42894.1"/>
    <property type="molecule type" value="Genomic_DNA"/>
</dbReference>
<protein>
    <submittedName>
        <fullName evidence="12">Predicted protein</fullName>
    </submittedName>
</protein>
<dbReference type="Pfam" id="PF04851">
    <property type="entry name" value="ResIII"/>
    <property type="match status" value="1"/>
</dbReference>
<evidence type="ECO:0000256" key="8">
    <source>
        <dbReference type="SAM" id="Coils"/>
    </source>
</evidence>
<proteinExistence type="inferred from homology"/>
<evidence type="ECO:0000313" key="12">
    <source>
        <dbReference type="EMBL" id="EFC42894.1"/>
    </source>
</evidence>
<comment type="similarity">
    <text evidence="2">Belongs to the DEAD box helicase family. DEAH subfamily. FANCM sub-subfamily.</text>
</comment>
<accession>D2VK66</accession>
<dbReference type="Proteomes" id="UP000006671">
    <property type="component" value="Unassembled WGS sequence"/>
</dbReference>
<evidence type="ECO:0000259" key="10">
    <source>
        <dbReference type="PROSITE" id="PS51192"/>
    </source>
</evidence>
<keyword evidence="3" id="KW-0547">Nucleotide-binding</keyword>
<dbReference type="GO" id="GO:0036297">
    <property type="term" value="P:interstrand cross-link repair"/>
    <property type="evidence" value="ECO:0007669"/>
    <property type="project" value="TreeGrafter"/>
</dbReference>
<dbReference type="AlphaFoldDB" id="D2VK66"/>
<evidence type="ECO:0000259" key="11">
    <source>
        <dbReference type="PROSITE" id="PS51194"/>
    </source>
</evidence>
<feature type="compositionally biased region" description="Low complexity" evidence="9">
    <location>
        <begin position="30"/>
        <end position="54"/>
    </location>
</feature>
<dbReference type="GO" id="GO:0045003">
    <property type="term" value="P:double-strand break repair via synthesis-dependent strand annealing"/>
    <property type="evidence" value="ECO:0007669"/>
    <property type="project" value="TreeGrafter"/>
</dbReference>
<reference evidence="12 13" key="1">
    <citation type="journal article" date="2010" name="Cell">
        <title>The genome of Naegleria gruberi illuminates early eukaryotic versatility.</title>
        <authorList>
            <person name="Fritz-Laylin L.K."/>
            <person name="Prochnik S.E."/>
            <person name="Ginger M.L."/>
            <person name="Dacks J.B."/>
            <person name="Carpenter M.L."/>
            <person name="Field M.C."/>
            <person name="Kuo A."/>
            <person name="Paredez A."/>
            <person name="Chapman J."/>
            <person name="Pham J."/>
            <person name="Shu S."/>
            <person name="Neupane R."/>
            <person name="Cipriano M."/>
            <person name="Mancuso J."/>
            <person name="Tu H."/>
            <person name="Salamov A."/>
            <person name="Lindquist E."/>
            <person name="Shapiro H."/>
            <person name="Lucas S."/>
            <person name="Grigoriev I.V."/>
            <person name="Cande W.Z."/>
            <person name="Fulton C."/>
            <person name="Rokhsar D.S."/>
            <person name="Dawson S.C."/>
        </authorList>
    </citation>
    <scope>NUCLEOTIDE SEQUENCE [LARGE SCALE GENOMIC DNA]</scope>
    <source>
        <strain evidence="12 13">NEG-M</strain>
    </source>
</reference>
<keyword evidence="8" id="KW-0175">Coiled coil</keyword>
<dbReference type="OMA" id="QFKICEK"/>
<evidence type="ECO:0000256" key="2">
    <source>
        <dbReference type="ARBA" id="ARBA00009889"/>
    </source>
</evidence>
<dbReference type="eggNOG" id="KOG0354">
    <property type="taxonomic scope" value="Eukaryota"/>
</dbReference>
<dbReference type="SUPFAM" id="SSF52540">
    <property type="entry name" value="P-loop containing nucleoside triphosphate hydrolases"/>
    <property type="match status" value="1"/>
</dbReference>
<evidence type="ECO:0000256" key="1">
    <source>
        <dbReference type="ARBA" id="ARBA00004123"/>
    </source>
</evidence>
<dbReference type="GO" id="GO:0016787">
    <property type="term" value="F:hydrolase activity"/>
    <property type="evidence" value="ECO:0007669"/>
    <property type="project" value="UniProtKB-KW"/>
</dbReference>
<evidence type="ECO:0000256" key="4">
    <source>
        <dbReference type="ARBA" id="ARBA00022801"/>
    </source>
</evidence>
<dbReference type="GO" id="GO:0000400">
    <property type="term" value="F:four-way junction DNA binding"/>
    <property type="evidence" value="ECO:0007669"/>
    <property type="project" value="TreeGrafter"/>
</dbReference>
<dbReference type="GO" id="GO:0009378">
    <property type="term" value="F:four-way junction helicase activity"/>
    <property type="evidence" value="ECO:0007669"/>
    <property type="project" value="TreeGrafter"/>
</dbReference>
<gene>
    <name evidence="12" type="ORF">NAEGRDRAFT_69286</name>
</gene>
<dbReference type="Gene3D" id="3.40.50.300">
    <property type="entry name" value="P-loop containing nucleotide triphosphate hydrolases"/>
    <property type="match status" value="2"/>
</dbReference>
<dbReference type="KEGG" id="ngr:NAEGRDRAFT_69286"/>
<organism evidence="13">
    <name type="scientific">Naegleria gruberi</name>
    <name type="common">Amoeba</name>
    <dbReference type="NCBI Taxonomy" id="5762"/>
    <lineage>
        <taxon>Eukaryota</taxon>
        <taxon>Discoba</taxon>
        <taxon>Heterolobosea</taxon>
        <taxon>Tetramitia</taxon>
        <taxon>Eutetramitia</taxon>
        <taxon>Vahlkampfiidae</taxon>
        <taxon>Naegleria</taxon>
    </lineage>
</organism>
<feature type="region of interest" description="Disordered" evidence="9">
    <location>
        <begin position="18"/>
        <end position="54"/>
    </location>
</feature>
<keyword evidence="6" id="KW-0067">ATP-binding</keyword>
<dbReference type="SMART" id="SM00490">
    <property type="entry name" value="HELICc"/>
    <property type="match status" value="1"/>
</dbReference>
<evidence type="ECO:0000313" key="13">
    <source>
        <dbReference type="Proteomes" id="UP000006671"/>
    </source>
</evidence>